<keyword evidence="9 11" id="KW-0234">DNA repair</keyword>
<gene>
    <name evidence="11 14" type="primary">recD</name>
    <name evidence="14" type="ORF">FQV33_01245</name>
</gene>
<comment type="miscellaneous">
    <text evidence="11">In the RecBCD complex, RecB has a slow 3'-5' helicase, an exonuclease activity and loads RecA onto ssDNA, RecD has a fast 5'-3' helicase activity, while RecC stimulates the ATPase and processivity of the RecB helicase and contributes to recognition of the Chi site.</text>
</comment>
<evidence type="ECO:0000259" key="13">
    <source>
        <dbReference type="Pfam" id="PF21185"/>
    </source>
</evidence>
<evidence type="ECO:0000256" key="3">
    <source>
        <dbReference type="ARBA" id="ARBA00022763"/>
    </source>
</evidence>
<comment type="subunit">
    <text evidence="11">Heterotrimer of RecB, RecC and RecD. All subunits contribute to DNA-binding.</text>
</comment>
<dbReference type="GO" id="GO:0008854">
    <property type="term" value="F:exodeoxyribonuclease V activity"/>
    <property type="evidence" value="ECO:0007669"/>
    <property type="project" value="InterPro"/>
</dbReference>
<comment type="similarity">
    <text evidence="11">Belongs to the RecD family.</text>
</comment>
<dbReference type="GO" id="GO:0043139">
    <property type="term" value="F:5'-3' DNA helicase activity"/>
    <property type="evidence" value="ECO:0007669"/>
    <property type="project" value="UniProtKB-UniRule"/>
</dbReference>
<organism evidence="14 15">
    <name type="scientific">Buchnera aphidicola</name>
    <name type="common">Aphis fabae</name>
    <dbReference type="NCBI Taxonomy" id="571430"/>
    <lineage>
        <taxon>Bacteria</taxon>
        <taxon>Pseudomonadati</taxon>
        <taxon>Pseudomonadota</taxon>
        <taxon>Gammaproteobacteria</taxon>
        <taxon>Enterobacterales</taxon>
        <taxon>Erwiniaceae</taxon>
        <taxon>Buchnera</taxon>
    </lineage>
</organism>
<dbReference type="EMBL" id="CP042427">
    <property type="protein sequence ID" value="QFQ32615.1"/>
    <property type="molecule type" value="Genomic_DNA"/>
</dbReference>
<dbReference type="Pfam" id="PF13538">
    <property type="entry name" value="UvrD_C_2"/>
    <property type="match status" value="1"/>
</dbReference>
<evidence type="ECO:0000256" key="9">
    <source>
        <dbReference type="ARBA" id="ARBA00023204"/>
    </source>
</evidence>
<dbReference type="InterPro" id="IPR027417">
    <property type="entry name" value="P-loop_NTPase"/>
</dbReference>
<keyword evidence="3 11" id="KW-0227">DNA damage</keyword>
<dbReference type="PANTHER" id="PTHR43788:SF6">
    <property type="entry name" value="DNA HELICASE B"/>
    <property type="match status" value="1"/>
</dbReference>
<evidence type="ECO:0000256" key="8">
    <source>
        <dbReference type="ARBA" id="ARBA00023125"/>
    </source>
</evidence>
<dbReference type="Pfam" id="PF21185">
    <property type="entry name" value="RecD_N"/>
    <property type="match status" value="1"/>
</dbReference>
<keyword evidence="5 11" id="KW-0347">Helicase</keyword>
<keyword evidence="7 11" id="KW-0067">ATP-binding</keyword>
<keyword evidence="6 11" id="KW-0269">Exonuclease</keyword>
<keyword evidence="8 11" id="KW-0238">DNA-binding</keyword>
<dbReference type="PANTHER" id="PTHR43788">
    <property type="entry name" value="DNA2/NAM7 HELICASE FAMILY MEMBER"/>
    <property type="match status" value="1"/>
</dbReference>
<dbReference type="NCBIfam" id="TIGR01447">
    <property type="entry name" value="recD"/>
    <property type="match status" value="1"/>
</dbReference>
<evidence type="ECO:0000256" key="1">
    <source>
        <dbReference type="ARBA" id="ARBA00022722"/>
    </source>
</evidence>
<dbReference type="InterPro" id="IPR041851">
    <property type="entry name" value="RecD_N_sf"/>
</dbReference>
<dbReference type="Proteomes" id="UP000325981">
    <property type="component" value="Chromosome"/>
</dbReference>
<feature type="binding site" evidence="11">
    <location>
        <begin position="172"/>
        <end position="179"/>
    </location>
    <ligand>
        <name>ATP</name>
        <dbReference type="ChEBI" id="CHEBI:30616"/>
    </ligand>
</feature>
<evidence type="ECO:0000256" key="6">
    <source>
        <dbReference type="ARBA" id="ARBA00022839"/>
    </source>
</evidence>
<keyword evidence="4 11" id="KW-0378">Hydrolase</keyword>
<keyword evidence="10 11" id="KW-0413">Isomerase</keyword>
<dbReference type="RefSeq" id="WP_158347891.1">
    <property type="nucleotide sequence ID" value="NZ_CP042427.1"/>
</dbReference>
<evidence type="ECO:0000313" key="14">
    <source>
        <dbReference type="EMBL" id="QFQ32615.1"/>
    </source>
</evidence>
<proteinExistence type="inferred from homology"/>
<dbReference type="HAMAP" id="MF_01487">
    <property type="entry name" value="RecD"/>
    <property type="match status" value="1"/>
</dbReference>
<evidence type="ECO:0000256" key="10">
    <source>
        <dbReference type="ARBA" id="ARBA00023235"/>
    </source>
</evidence>
<dbReference type="Gene3D" id="3.40.50.300">
    <property type="entry name" value="P-loop containing nucleotide triphosphate hydrolases"/>
    <property type="match status" value="3"/>
</dbReference>
<comment type="function">
    <text evidence="11">A helicase/nuclease that prepares dsDNA breaks (DSB) for recombinational DNA repair. Binds to DSBs and unwinds DNA via a highly rapid and processive ATP-dependent bidirectional helicase activity. Unwinds dsDNA until it encounters a Chi (crossover hotspot instigator) sequence from the 3' direction. Cuts ssDNA a few nucleotides 3' to the Chi site. The properties and activities of the enzyme are changed at Chi. The Chi-altered holoenzyme produces a long 3'-ssDNA overhang and facilitates RecA-binding to the ssDNA for homologous DNA recombination and repair. Holoenzyme degrades any linearized DNA that is unable to undergo homologous recombination. In the holoenzyme this subunit has ssDNA-dependent ATPase and 5'-3' helicase activity. When added to pre-assembled RecBC greatly stimulates nuclease activity and augments holoenzyme processivity. Negatively regulates the RecA-loading ability of RecBCD.</text>
</comment>
<evidence type="ECO:0000259" key="12">
    <source>
        <dbReference type="Pfam" id="PF13538"/>
    </source>
</evidence>
<evidence type="ECO:0000256" key="4">
    <source>
        <dbReference type="ARBA" id="ARBA00022801"/>
    </source>
</evidence>
<evidence type="ECO:0000256" key="11">
    <source>
        <dbReference type="HAMAP-Rule" id="MF_01487"/>
    </source>
</evidence>
<dbReference type="SUPFAM" id="SSF52540">
    <property type="entry name" value="P-loop containing nucleoside triphosphate hydrolases"/>
    <property type="match status" value="1"/>
</dbReference>
<dbReference type="GO" id="GO:0017116">
    <property type="term" value="F:single-stranded DNA helicase activity"/>
    <property type="evidence" value="ECO:0007669"/>
    <property type="project" value="TreeGrafter"/>
</dbReference>
<evidence type="ECO:0000313" key="15">
    <source>
        <dbReference type="Proteomes" id="UP000325981"/>
    </source>
</evidence>
<dbReference type="AlphaFoldDB" id="A0A5J6ZEL0"/>
<dbReference type="OrthoDB" id="9803432at2"/>
<dbReference type="InterPro" id="IPR050534">
    <property type="entry name" value="Coronavir_polyprotein_1ab"/>
</dbReference>
<protein>
    <recommendedName>
        <fullName evidence="11">RecBCD enzyme subunit RecD</fullName>
        <ecNumber evidence="11">5.6.2.3</ecNumber>
    </recommendedName>
    <alternativeName>
        <fullName evidence="11">DNA 5'-3' helicase subunit RecD</fullName>
    </alternativeName>
    <alternativeName>
        <fullName evidence="11">Exonuclease V subunit RecD</fullName>
        <shortName evidence="11">ExoV subunit RecD</shortName>
    </alternativeName>
    <alternativeName>
        <fullName evidence="11">Helicase/nuclease RecBCD subunit RecD</fullName>
    </alternativeName>
</protein>
<keyword evidence="1 11" id="KW-0540">Nuclease</keyword>
<evidence type="ECO:0000256" key="5">
    <source>
        <dbReference type="ARBA" id="ARBA00022806"/>
    </source>
</evidence>
<dbReference type="GO" id="GO:0009338">
    <property type="term" value="C:exodeoxyribonuclease V complex"/>
    <property type="evidence" value="ECO:0007669"/>
    <property type="project" value="InterPro"/>
</dbReference>
<dbReference type="Gene3D" id="1.10.10.1020">
    <property type="entry name" value="RecBCD complex, subunit RecD, N-terminal domain"/>
    <property type="match status" value="1"/>
</dbReference>
<dbReference type="GO" id="GO:0003677">
    <property type="term" value="F:DNA binding"/>
    <property type="evidence" value="ECO:0007669"/>
    <property type="project" value="UniProtKB-UniRule"/>
</dbReference>
<dbReference type="EC" id="5.6.2.3" evidence="11"/>
<dbReference type="GO" id="GO:0005524">
    <property type="term" value="F:ATP binding"/>
    <property type="evidence" value="ECO:0007669"/>
    <property type="project" value="UniProtKB-UniRule"/>
</dbReference>
<dbReference type="InterPro" id="IPR006344">
    <property type="entry name" value="RecD"/>
</dbReference>
<feature type="domain" description="RecBCD enzyme subunit RecD N-terminal" evidence="13">
    <location>
        <begin position="11"/>
        <end position="110"/>
    </location>
</feature>
<sequence length="605" mass="71086">MKKLLKDLVKNKIIRMIDFIFSQFISKTNNIIMLVAACTSFESNNGHIFLSLEYFKKNNFFSINNKKIIKKILFILNKNQTNWSLELSKHHAFSNGDIITPLVFFKDKVYLYKIWKSEKNILKYLHQKQIYNEFDLIKTCSLLKELFPSKEYNYQKIAVALSLINQIFFILGGPGTGKTTTIIKIIIILIKNTKKNIKIQLSAPTGKATAHLIETLNNYKTFDLYLSSEEKKLFLLKPVTIHQLLGVSKTSDKIFFNKKNPLNIDVLIIDEVSMIDIFMMNNIFSALQKNTKIIFIGDHNQLSPIGAGSILKKIYNYSHDGYSIETISYLKNITQYSKLYNKENKNNTFLISDKICILKKNYRFKTNSGIYILSNAIDQNKKEIFIKLFNNSIKNVFFYEINCEHQYERMINKIIFYNQEYWDKIEQKESIKEIIKKFKQHQILCIVRDGLFGIHNINNTLEKVMYKKNIIKKYSYINNQIWYPGKPIIITKNNKYLNLSNGDIGITHFNHQKKLQVCFLQDHNNTKYIPVDLLENYETAWCITVHKAQGSEFNHTTLILPNKNLEILNKEILYTAITRSRKKLSIFSNKKIFIMTSKKQKFLIY</sequence>
<evidence type="ECO:0000256" key="7">
    <source>
        <dbReference type="ARBA" id="ARBA00022840"/>
    </source>
</evidence>
<dbReference type="GO" id="GO:0000724">
    <property type="term" value="P:double-strand break repair via homologous recombination"/>
    <property type="evidence" value="ECO:0007669"/>
    <property type="project" value="UniProtKB-UniRule"/>
</dbReference>
<dbReference type="Pfam" id="PF13245">
    <property type="entry name" value="AAA_19"/>
    <property type="match status" value="1"/>
</dbReference>
<feature type="domain" description="UvrD-like helicase C-terminal" evidence="12">
    <location>
        <begin position="540"/>
        <end position="585"/>
    </location>
</feature>
<evidence type="ECO:0000256" key="2">
    <source>
        <dbReference type="ARBA" id="ARBA00022741"/>
    </source>
</evidence>
<dbReference type="InterPro" id="IPR027785">
    <property type="entry name" value="UvrD-like_helicase_C"/>
</dbReference>
<accession>A0A5J6ZEL0</accession>
<dbReference type="CDD" id="cd18809">
    <property type="entry name" value="SF1_C_RecD"/>
    <property type="match status" value="1"/>
</dbReference>
<comment type="catalytic activity">
    <reaction evidence="11">
        <text>ATP + H2O = ADP + phosphate + H(+)</text>
        <dbReference type="Rhea" id="RHEA:13065"/>
        <dbReference type="ChEBI" id="CHEBI:15377"/>
        <dbReference type="ChEBI" id="CHEBI:15378"/>
        <dbReference type="ChEBI" id="CHEBI:30616"/>
        <dbReference type="ChEBI" id="CHEBI:43474"/>
        <dbReference type="ChEBI" id="CHEBI:456216"/>
        <dbReference type="EC" id="5.6.2.3"/>
    </reaction>
</comment>
<dbReference type="InterPro" id="IPR049550">
    <property type="entry name" value="RecD_N"/>
</dbReference>
<reference evidence="14 15" key="1">
    <citation type="submission" date="2019-07" db="EMBL/GenBank/DDBJ databases">
        <title>Buchnera limit thermal tolerance of host aphids.</title>
        <authorList>
            <person name="Zhang B."/>
            <person name="Moran N."/>
        </authorList>
    </citation>
    <scope>NUCLEOTIDE SEQUENCE [LARGE SCALE GENOMIC DNA]</scope>
    <source>
        <strain evidence="14 15">Afa-UT1</strain>
    </source>
</reference>
<keyword evidence="2 11" id="KW-0547">Nucleotide-binding</keyword>
<name>A0A5J6ZEL0_9GAMM</name>
<dbReference type="GO" id="GO:0016887">
    <property type="term" value="F:ATP hydrolysis activity"/>
    <property type="evidence" value="ECO:0007669"/>
    <property type="project" value="RHEA"/>
</dbReference>